<accession>A0A1H3TC57</accession>
<dbReference type="GO" id="GO:0005975">
    <property type="term" value="P:carbohydrate metabolic process"/>
    <property type="evidence" value="ECO:0007669"/>
    <property type="project" value="InterPro"/>
</dbReference>
<keyword evidence="2 3" id="KW-0413">Isomerase</keyword>
<evidence type="ECO:0000256" key="1">
    <source>
        <dbReference type="ARBA" id="ARBA00008754"/>
    </source>
</evidence>
<dbReference type="Gene3D" id="3.40.1400.10">
    <property type="entry name" value="Sugar-phosphate isomerase, RpiB/LacA/LacB"/>
    <property type="match status" value="1"/>
</dbReference>
<name>A0A1H3TC57_9BURK</name>
<dbReference type="NCBIfam" id="TIGR00689">
    <property type="entry name" value="rpiB_lacA_lacB"/>
    <property type="match status" value="1"/>
</dbReference>
<organism evidence="3 4">
    <name type="scientific">Delftia lacustris</name>
    <dbReference type="NCBI Taxonomy" id="558537"/>
    <lineage>
        <taxon>Bacteria</taxon>
        <taxon>Pseudomonadati</taxon>
        <taxon>Pseudomonadota</taxon>
        <taxon>Betaproteobacteria</taxon>
        <taxon>Burkholderiales</taxon>
        <taxon>Comamonadaceae</taxon>
        <taxon>Delftia</taxon>
    </lineage>
</organism>
<reference evidence="3 4" key="1">
    <citation type="submission" date="2016-10" db="EMBL/GenBank/DDBJ databases">
        <authorList>
            <person name="de Groot N.N."/>
        </authorList>
    </citation>
    <scope>NUCLEOTIDE SEQUENCE [LARGE SCALE GENOMIC DNA]</scope>
    <source>
        <strain evidence="3 4">LMG 24775</strain>
    </source>
</reference>
<dbReference type="PIRSF" id="PIRSF005384">
    <property type="entry name" value="RpiB_LacA_B"/>
    <property type="match status" value="1"/>
</dbReference>
<gene>
    <name evidence="3" type="ORF">SAMN05421547_12748</name>
</gene>
<dbReference type="GO" id="GO:0016861">
    <property type="term" value="F:intramolecular oxidoreductase activity, interconverting aldoses and ketoses"/>
    <property type="evidence" value="ECO:0007669"/>
    <property type="project" value="UniProtKB-ARBA"/>
</dbReference>
<dbReference type="Pfam" id="PF02502">
    <property type="entry name" value="LacAB_rpiB"/>
    <property type="match status" value="1"/>
</dbReference>
<dbReference type="SUPFAM" id="SSF89623">
    <property type="entry name" value="Ribose/Galactose isomerase RpiB/AlsB"/>
    <property type="match status" value="1"/>
</dbReference>
<dbReference type="Proteomes" id="UP000183417">
    <property type="component" value="Unassembled WGS sequence"/>
</dbReference>
<dbReference type="InterPro" id="IPR051812">
    <property type="entry name" value="SPI_LacAB/RpiB"/>
</dbReference>
<dbReference type="AlphaFoldDB" id="A0A1H3TC57"/>
<dbReference type="InterPro" id="IPR003500">
    <property type="entry name" value="RpiB_LacA_LacB"/>
</dbReference>
<dbReference type="NCBIfam" id="NF004051">
    <property type="entry name" value="PRK05571.1"/>
    <property type="match status" value="1"/>
</dbReference>
<dbReference type="InterPro" id="IPR036569">
    <property type="entry name" value="RpiB_LacA_LacB_sf"/>
</dbReference>
<dbReference type="PANTHER" id="PTHR43732">
    <property type="entry name" value="RIBOSE 5-PHOSPHATE ISOMERASE-RELATED"/>
    <property type="match status" value="1"/>
</dbReference>
<sequence length="157" mass="16178">MKLAIGCDEAACDLKNAVKQHLLAQGHEVADFGTHDGEPVLYPDIGIAVAQAIVQGRHERGVLLCGTGIGMAIAANKVAGIRAAQAHDTYSAERASRSNDAQIITLGSRVIGVELAKAIVDRFLASRFDGGSSALKVDAITGFERSQAAAAGRGQGA</sequence>
<dbReference type="NCBIfam" id="TIGR01120">
    <property type="entry name" value="rpiB"/>
    <property type="match status" value="1"/>
</dbReference>
<evidence type="ECO:0000256" key="2">
    <source>
        <dbReference type="ARBA" id="ARBA00023235"/>
    </source>
</evidence>
<dbReference type="EMBL" id="FNPE01000027">
    <property type="protein sequence ID" value="SDZ47883.1"/>
    <property type="molecule type" value="Genomic_DNA"/>
</dbReference>
<dbReference type="GeneID" id="94691532"/>
<dbReference type="RefSeq" id="WP_012206383.1">
    <property type="nucleotide sequence ID" value="NZ_AP025556.1"/>
</dbReference>
<protein>
    <submittedName>
        <fullName evidence="3">Ribose 5-phosphate isomerase B</fullName>
    </submittedName>
</protein>
<dbReference type="InterPro" id="IPR004785">
    <property type="entry name" value="RpiB"/>
</dbReference>
<comment type="similarity">
    <text evidence="1">Belongs to the LacAB/RpiB family.</text>
</comment>
<evidence type="ECO:0000313" key="4">
    <source>
        <dbReference type="Proteomes" id="UP000183417"/>
    </source>
</evidence>
<dbReference type="PANTHER" id="PTHR43732:SF1">
    <property type="entry name" value="RIBOSE 5-PHOSPHATE ISOMERASE"/>
    <property type="match status" value="1"/>
</dbReference>
<evidence type="ECO:0000313" key="3">
    <source>
        <dbReference type="EMBL" id="SDZ47883.1"/>
    </source>
</evidence>
<proteinExistence type="inferred from homology"/>